<dbReference type="STRING" id="329046.A0A1Y2BSI1"/>
<dbReference type="PANTHER" id="PTHR38048">
    <property type="entry name" value="EXPRESSED PROTEIN"/>
    <property type="match status" value="1"/>
</dbReference>
<sequence length="236" mass="27109">MAQEQDLFEFNNYTITVIHNILRRANESLVINCDAEHITSKKQLKAFIGYLAAYASFLHHHHKNEDDIYFPVLIKHSINCDGLTQDHKDLEALLAILDKTAALSKNKKAVAALDPKTFDFVSVKENLLQIRATLNPHLLLEETDHSPQVLRDSGLTTEEITKVHNDIMVEEKKQDPFTSLPFFLKSFSPEEKKNWVKKTMPGFVVNVLGPIFSLRFSSYWQFSYQQQVKKGVKFSC</sequence>
<dbReference type="AlphaFoldDB" id="A0A1Y2BSI1"/>
<gene>
    <name evidence="2" type="ORF">BCR33DRAFT_854651</name>
</gene>
<reference evidence="2 3" key="1">
    <citation type="submission" date="2016-07" db="EMBL/GenBank/DDBJ databases">
        <title>Pervasive Adenine N6-methylation of Active Genes in Fungi.</title>
        <authorList>
            <consortium name="DOE Joint Genome Institute"/>
            <person name="Mondo S.J."/>
            <person name="Dannebaum R.O."/>
            <person name="Kuo R.C."/>
            <person name="Labutti K."/>
            <person name="Haridas S."/>
            <person name="Kuo A."/>
            <person name="Salamov A."/>
            <person name="Ahrendt S.R."/>
            <person name="Lipzen A."/>
            <person name="Sullivan W."/>
            <person name="Andreopoulos W.B."/>
            <person name="Clum A."/>
            <person name="Lindquist E."/>
            <person name="Daum C."/>
            <person name="Ramamoorthy G.K."/>
            <person name="Gryganskyi A."/>
            <person name="Culley D."/>
            <person name="Magnuson J.K."/>
            <person name="James T.Y."/>
            <person name="O'Malley M.A."/>
            <person name="Stajich J.E."/>
            <person name="Spatafora J.W."/>
            <person name="Visel A."/>
            <person name="Grigoriev I.V."/>
        </authorList>
    </citation>
    <scope>NUCLEOTIDE SEQUENCE [LARGE SCALE GENOMIC DNA]</scope>
    <source>
        <strain evidence="2 3">JEL800</strain>
    </source>
</reference>
<dbReference type="EMBL" id="MCGO01000049">
    <property type="protein sequence ID" value="ORY37664.1"/>
    <property type="molecule type" value="Genomic_DNA"/>
</dbReference>
<dbReference type="OrthoDB" id="58416at2759"/>
<dbReference type="Gene3D" id="1.20.120.520">
    <property type="entry name" value="nmb1532 protein domain like"/>
    <property type="match status" value="1"/>
</dbReference>
<dbReference type="Pfam" id="PF01814">
    <property type="entry name" value="Hemerythrin"/>
    <property type="match status" value="1"/>
</dbReference>
<proteinExistence type="predicted"/>
<feature type="domain" description="Hemerythrin-like" evidence="1">
    <location>
        <begin position="19"/>
        <end position="144"/>
    </location>
</feature>
<organism evidence="2 3">
    <name type="scientific">Rhizoclosmatium globosum</name>
    <dbReference type="NCBI Taxonomy" id="329046"/>
    <lineage>
        <taxon>Eukaryota</taxon>
        <taxon>Fungi</taxon>
        <taxon>Fungi incertae sedis</taxon>
        <taxon>Chytridiomycota</taxon>
        <taxon>Chytridiomycota incertae sedis</taxon>
        <taxon>Chytridiomycetes</taxon>
        <taxon>Chytridiales</taxon>
        <taxon>Chytriomycetaceae</taxon>
        <taxon>Rhizoclosmatium</taxon>
    </lineage>
</organism>
<dbReference type="Proteomes" id="UP000193642">
    <property type="component" value="Unassembled WGS sequence"/>
</dbReference>
<evidence type="ECO:0000313" key="3">
    <source>
        <dbReference type="Proteomes" id="UP000193642"/>
    </source>
</evidence>
<evidence type="ECO:0000313" key="2">
    <source>
        <dbReference type="EMBL" id="ORY37664.1"/>
    </source>
</evidence>
<evidence type="ECO:0000259" key="1">
    <source>
        <dbReference type="Pfam" id="PF01814"/>
    </source>
</evidence>
<comment type="caution">
    <text evidence="2">The sequence shown here is derived from an EMBL/GenBank/DDBJ whole genome shotgun (WGS) entry which is preliminary data.</text>
</comment>
<protein>
    <recommendedName>
        <fullName evidence="1">Hemerythrin-like domain-containing protein</fullName>
    </recommendedName>
</protein>
<name>A0A1Y2BSI1_9FUNG</name>
<dbReference type="InterPro" id="IPR053206">
    <property type="entry name" value="Dimeric_xanthone_biosynth"/>
</dbReference>
<dbReference type="CDD" id="cd12108">
    <property type="entry name" value="Hr-like"/>
    <property type="match status" value="1"/>
</dbReference>
<dbReference type="InterPro" id="IPR012312">
    <property type="entry name" value="Hemerythrin-like"/>
</dbReference>
<keyword evidence="3" id="KW-1185">Reference proteome</keyword>
<dbReference type="PANTHER" id="PTHR38048:SF2">
    <property type="entry name" value="HEMERYTHRIN-LIKE DOMAIN-CONTAINING PROTEIN"/>
    <property type="match status" value="1"/>
</dbReference>
<accession>A0A1Y2BSI1</accession>